<organism evidence="1 2">
    <name type="scientific">Panagrellus redivivus</name>
    <name type="common">Microworm</name>
    <dbReference type="NCBI Taxonomy" id="6233"/>
    <lineage>
        <taxon>Eukaryota</taxon>
        <taxon>Metazoa</taxon>
        <taxon>Ecdysozoa</taxon>
        <taxon>Nematoda</taxon>
        <taxon>Chromadorea</taxon>
        <taxon>Rhabditida</taxon>
        <taxon>Tylenchina</taxon>
        <taxon>Panagrolaimomorpha</taxon>
        <taxon>Panagrolaimoidea</taxon>
        <taxon>Panagrolaimidae</taxon>
        <taxon>Panagrellus</taxon>
    </lineage>
</organism>
<name>A0A7E4UUY7_PANRE</name>
<proteinExistence type="predicted"/>
<evidence type="ECO:0000313" key="2">
    <source>
        <dbReference type="WBParaSite" id="Pan_g13030.t1"/>
    </source>
</evidence>
<reference evidence="2" key="2">
    <citation type="submission" date="2020-10" db="UniProtKB">
        <authorList>
            <consortium name="WormBaseParasite"/>
        </authorList>
    </citation>
    <scope>IDENTIFICATION</scope>
</reference>
<reference evidence="1" key="1">
    <citation type="journal article" date="2013" name="Genetics">
        <title>The draft genome and transcriptome of Panagrellus redivivus are shaped by the harsh demands of a free-living lifestyle.</title>
        <authorList>
            <person name="Srinivasan J."/>
            <person name="Dillman A.R."/>
            <person name="Macchietto M.G."/>
            <person name="Heikkinen L."/>
            <person name="Lakso M."/>
            <person name="Fracchia K.M."/>
            <person name="Antoshechkin I."/>
            <person name="Mortazavi A."/>
            <person name="Wong G."/>
            <person name="Sternberg P.W."/>
        </authorList>
    </citation>
    <scope>NUCLEOTIDE SEQUENCE [LARGE SCALE GENOMIC DNA]</scope>
    <source>
        <strain evidence="1">MT8872</strain>
    </source>
</reference>
<protein>
    <submittedName>
        <fullName evidence="2">F-box domain-containing protein</fullName>
    </submittedName>
</protein>
<keyword evidence="1" id="KW-1185">Reference proteome</keyword>
<evidence type="ECO:0000313" key="1">
    <source>
        <dbReference type="Proteomes" id="UP000492821"/>
    </source>
</evidence>
<dbReference type="Proteomes" id="UP000492821">
    <property type="component" value="Unassembled WGS sequence"/>
</dbReference>
<accession>A0A7E4UUY7</accession>
<dbReference type="WBParaSite" id="Pan_g13030.t1">
    <property type="protein sequence ID" value="Pan_g13030.t1"/>
    <property type="gene ID" value="Pan_g13030"/>
</dbReference>
<dbReference type="AlphaFoldDB" id="A0A7E4UUY7"/>
<sequence>MPFPFNVLPYGLRQRLRELATPEETYKLQLAAGKGITGLQPIQPVNHAHFLTIFNDDIDTMSIVGQNTHKLQKLADIPPNLIYVVHQYFEIEGDTTRLLNNTLLDKLYLENCKEMRIWSNTVGLQFIKKLSGKISPTELELDIENFEPSIAELFLLFPEIRTVMYPRLYNGWVRDLAGVVQHGVNFKARNAGATFADIFSFDVDDIVQLLMKNCVIQIYCTFPDINIETTLSTITTLMGPRFNALDCSNLPCFSVTLSRITPLGDIEVVEHKTLLFTLRD</sequence>